<gene>
    <name evidence="3" type="ORF">PF004_g7485</name>
    <name evidence="2" type="ORF">PF010_g22509</name>
    <name evidence="1" type="ORF">PF011_g20819</name>
</gene>
<evidence type="ECO:0000313" key="2">
    <source>
        <dbReference type="EMBL" id="KAE9080107.1"/>
    </source>
</evidence>
<name>A0A6A3IWA0_9STRA</name>
<dbReference type="Proteomes" id="UP000488956">
    <property type="component" value="Unassembled WGS sequence"/>
</dbReference>
<reference evidence="4 5" key="1">
    <citation type="submission" date="2018-09" db="EMBL/GenBank/DDBJ databases">
        <title>Genomic investigation of the strawberry pathogen Phytophthora fragariae indicates pathogenicity is determined by transcriptional variation in three key races.</title>
        <authorList>
            <person name="Adams T.M."/>
            <person name="Armitage A.D."/>
            <person name="Sobczyk M.K."/>
            <person name="Bates H.J."/>
            <person name="Dunwell J.M."/>
            <person name="Nellist C.F."/>
            <person name="Harrison R.J."/>
        </authorList>
    </citation>
    <scope>NUCLEOTIDE SEQUENCE [LARGE SCALE GENOMIC DNA]</scope>
    <source>
        <strain evidence="3 5">BC-23</strain>
        <strain evidence="2 6">ONT-3</strain>
        <strain evidence="1 4">SCRP245</strain>
    </source>
</reference>
<sequence length="52" mass="5784">MLWGCVCCAWPSSSSYAAPKSQREAQLSSGLRYATKMSLSRTKADNRRICLL</sequence>
<proteinExistence type="predicted"/>
<evidence type="ECO:0000313" key="3">
    <source>
        <dbReference type="EMBL" id="KAE9240484.1"/>
    </source>
</evidence>
<accession>A0A6A3IWA0</accession>
<dbReference type="EMBL" id="QXFX01002152">
    <property type="protein sequence ID" value="KAE9080107.1"/>
    <property type="molecule type" value="Genomic_DNA"/>
</dbReference>
<dbReference type="EMBL" id="QXGC01000325">
    <property type="protein sequence ID" value="KAE9240484.1"/>
    <property type="molecule type" value="Genomic_DNA"/>
</dbReference>
<dbReference type="Proteomes" id="UP000460718">
    <property type="component" value="Unassembled WGS sequence"/>
</dbReference>
<evidence type="ECO:0000313" key="5">
    <source>
        <dbReference type="Proteomes" id="UP000476176"/>
    </source>
</evidence>
<organism evidence="1 4">
    <name type="scientific">Phytophthora fragariae</name>
    <dbReference type="NCBI Taxonomy" id="53985"/>
    <lineage>
        <taxon>Eukaryota</taxon>
        <taxon>Sar</taxon>
        <taxon>Stramenopiles</taxon>
        <taxon>Oomycota</taxon>
        <taxon>Peronosporomycetes</taxon>
        <taxon>Peronosporales</taxon>
        <taxon>Peronosporaceae</taxon>
        <taxon>Phytophthora</taxon>
    </lineage>
</organism>
<dbReference type="EMBL" id="QXFW01001907">
    <property type="protein sequence ID" value="KAE8984334.1"/>
    <property type="molecule type" value="Genomic_DNA"/>
</dbReference>
<dbReference type="Proteomes" id="UP000476176">
    <property type="component" value="Unassembled WGS sequence"/>
</dbReference>
<dbReference type="AlphaFoldDB" id="A0A6A3IWA0"/>
<evidence type="ECO:0000313" key="6">
    <source>
        <dbReference type="Proteomes" id="UP000488956"/>
    </source>
</evidence>
<comment type="caution">
    <text evidence="1">The sequence shown here is derived from an EMBL/GenBank/DDBJ whole genome shotgun (WGS) entry which is preliminary data.</text>
</comment>
<protein>
    <submittedName>
        <fullName evidence="1">Uncharacterized protein</fullName>
    </submittedName>
</protein>
<evidence type="ECO:0000313" key="1">
    <source>
        <dbReference type="EMBL" id="KAE8984334.1"/>
    </source>
</evidence>
<evidence type="ECO:0000313" key="4">
    <source>
        <dbReference type="Proteomes" id="UP000460718"/>
    </source>
</evidence>